<keyword evidence="5 14" id="KW-0812">Transmembrane</keyword>
<feature type="binding site" description="axial binding residue" evidence="13">
    <location>
        <position position="418"/>
    </location>
    <ligand>
        <name>heme</name>
        <dbReference type="ChEBI" id="CHEBI:30413"/>
    </ligand>
    <ligandPart>
        <name>Fe</name>
        <dbReference type="ChEBI" id="CHEBI:18248"/>
    </ligandPart>
</feature>
<dbReference type="PANTHER" id="PTHR46206">
    <property type="entry name" value="CYTOCHROME P450"/>
    <property type="match status" value="1"/>
</dbReference>
<evidence type="ECO:0000256" key="12">
    <source>
        <dbReference type="ARBA" id="ARBA00023136"/>
    </source>
</evidence>
<keyword evidence="8" id="KW-0560">Oxidoreductase</keyword>
<reference evidence="15" key="1">
    <citation type="submission" date="2020-10" db="EMBL/GenBank/DDBJ databases">
        <authorList>
            <person name="Kusch S."/>
        </authorList>
    </citation>
    <scope>NUCLEOTIDE SEQUENCE</scope>
    <source>
        <strain evidence="15">SwB9</strain>
    </source>
</reference>
<dbReference type="OrthoDB" id="1844152at2759"/>
<evidence type="ECO:0000256" key="3">
    <source>
        <dbReference type="ARBA" id="ARBA00010617"/>
    </source>
</evidence>
<dbReference type="InterPro" id="IPR036396">
    <property type="entry name" value="Cyt_P450_sf"/>
</dbReference>
<name>A0A8H2VWE4_9HELO</name>
<sequence length="475" mass="54675">MEHNIIRSVLYYTVCVLLVGYIVHNARLWFEKMSWLFVGPQLLAKKYISGVPFTIQTPERQYVLVSSEAHMKELSQAKEERLSLVATAIEVFQPSHTMNGVELNRLGLQHRILRALSLSLSTYQEPLVCLAQAALAKEIKGGNGMEGWTTTSIFNLSQSVVAKANTYTFYGENFTQDEVFLDAATQYPMDVFVAAEAIRCVPSFMAPMVASLVTRRHKASTVLMNKLVPYINERTKDPQSRKFTTQRDYIQHIIELFPEDTPDRAEKMVKQTLALWFASTLFYALVDLCTHTEYQEPLVKEIEENIARYGTLNLSKLTLMDSFLQESARVNASESISLRRKAMGSYVFKDGYHVKDGDWICVPQRAIMRDPTIYSQPEVFDAFRFVNRSETRHSSSNTSRFTDIRTFFPFWGLGKQACPGRFYADFIIKIVLADILQNYNIRIREVSKRRTFTWRSSIMPLPTAQFDIRLKRRCT</sequence>
<dbReference type="GO" id="GO:0005506">
    <property type="term" value="F:iron ion binding"/>
    <property type="evidence" value="ECO:0007669"/>
    <property type="project" value="InterPro"/>
</dbReference>
<dbReference type="PANTHER" id="PTHR46206:SF5">
    <property type="entry name" value="P450, PUTATIVE (EUROFUNG)-RELATED"/>
    <property type="match status" value="1"/>
</dbReference>
<evidence type="ECO:0000256" key="4">
    <source>
        <dbReference type="ARBA" id="ARBA00022617"/>
    </source>
</evidence>
<evidence type="ECO:0000256" key="13">
    <source>
        <dbReference type="PIRSR" id="PIRSR602403-1"/>
    </source>
</evidence>
<dbReference type="GO" id="GO:0020037">
    <property type="term" value="F:heme binding"/>
    <property type="evidence" value="ECO:0007669"/>
    <property type="project" value="InterPro"/>
</dbReference>
<evidence type="ECO:0000256" key="5">
    <source>
        <dbReference type="ARBA" id="ARBA00022692"/>
    </source>
</evidence>
<evidence type="ECO:0000256" key="2">
    <source>
        <dbReference type="ARBA" id="ARBA00004370"/>
    </source>
</evidence>
<organism evidence="15 16">
    <name type="scientific">Sclerotinia trifoliorum</name>
    <dbReference type="NCBI Taxonomy" id="28548"/>
    <lineage>
        <taxon>Eukaryota</taxon>
        <taxon>Fungi</taxon>
        <taxon>Dikarya</taxon>
        <taxon>Ascomycota</taxon>
        <taxon>Pezizomycotina</taxon>
        <taxon>Leotiomycetes</taxon>
        <taxon>Helotiales</taxon>
        <taxon>Sclerotiniaceae</taxon>
        <taxon>Sclerotinia</taxon>
    </lineage>
</organism>
<keyword evidence="4 13" id="KW-0349">Heme</keyword>
<evidence type="ECO:0000256" key="10">
    <source>
        <dbReference type="ARBA" id="ARBA00023026"/>
    </source>
</evidence>
<dbReference type="GO" id="GO:0016705">
    <property type="term" value="F:oxidoreductase activity, acting on paired donors, with incorporation or reduction of molecular oxygen"/>
    <property type="evidence" value="ECO:0007669"/>
    <property type="project" value="InterPro"/>
</dbReference>
<keyword evidence="12 14" id="KW-0472">Membrane</keyword>
<keyword evidence="6 13" id="KW-0479">Metal-binding</keyword>
<evidence type="ECO:0000256" key="14">
    <source>
        <dbReference type="SAM" id="Phobius"/>
    </source>
</evidence>
<comment type="similarity">
    <text evidence="3">Belongs to the cytochrome P450 family.</text>
</comment>
<evidence type="ECO:0000256" key="11">
    <source>
        <dbReference type="ARBA" id="ARBA00023033"/>
    </source>
</evidence>
<accession>A0A8H2VWE4</accession>
<protein>
    <submittedName>
        <fullName evidence="15">07e2d06f-0f1a-4817-b94b-a3839b216dd0</fullName>
    </submittedName>
</protein>
<gene>
    <name evidence="15" type="ORF">SCLTRI_LOCUS5840</name>
</gene>
<keyword evidence="10" id="KW-0843">Virulence</keyword>
<evidence type="ECO:0000256" key="1">
    <source>
        <dbReference type="ARBA" id="ARBA00001971"/>
    </source>
</evidence>
<proteinExistence type="inferred from homology"/>
<evidence type="ECO:0000313" key="16">
    <source>
        <dbReference type="Proteomes" id="UP000624404"/>
    </source>
</evidence>
<dbReference type="CDD" id="cd11041">
    <property type="entry name" value="CYP503A1-like"/>
    <property type="match status" value="1"/>
</dbReference>
<dbReference type="GO" id="GO:0016020">
    <property type="term" value="C:membrane"/>
    <property type="evidence" value="ECO:0007669"/>
    <property type="project" value="UniProtKB-SubCell"/>
</dbReference>
<dbReference type="SUPFAM" id="SSF48264">
    <property type="entry name" value="Cytochrome P450"/>
    <property type="match status" value="1"/>
</dbReference>
<evidence type="ECO:0000256" key="8">
    <source>
        <dbReference type="ARBA" id="ARBA00023002"/>
    </source>
</evidence>
<dbReference type="Proteomes" id="UP000624404">
    <property type="component" value="Unassembled WGS sequence"/>
</dbReference>
<comment type="cofactor">
    <cofactor evidence="1 13">
        <name>heme</name>
        <dbReference type="ChEBI" id="CHEBI:30413"/>
    </cofactor>
</comment>
<evidence type="ECO:0000256" key="6">
    <source>
        <dbReference type="ARBA" id="ARBA00022723"/>
    </source>
</evidence>
<evidence type="ECO:0000313" key="15">
    <source>
        <dbReference type="EMBL" id="CAD6446127.1"/>
    </source>
</evidence>
<evidence type="ECO:0000256" key="9">
    <source>
        <dbReference type="ARBA" id="ARBA00023004"/>
    </source>
</evidence>
<comment type="caution">
    <text evidence="15">The sequence shown here is derived from an EMBL/GenBank/DDBJ whole genome shotgun (WGS) entry which is preliminary data.</text>
</comment>
<dbReference type="PRINTS" id="PR00465">
    <property type="entry name" value="EP450IV"/>
</dbReference>
<feature type="transmembrane region" description="Helical" evidence="14">
    <location>
        <begin position="9"/>
        <end position="30"/>
    </location>
</feature>
<dbReference type="Pfam" id="PF00067">
    <property type="entry name" value="p450"/>
    <property type="match status" value="1"/>
</dbReference>
<keyword evidence="7 14" id="KW-1133">Transmembrane helix</keyword>
<dbReference type="EMBL" id="CAJHIA010000017">
    <property type="protein sequence ID" value="CAD6446127.1"/>
    <property type="molecule type" value="Genomic_DNA"/>
</dbReference>
<dbReference type="Gene3D" id="1.10.630.10">
    <property type="entry name" value="Cytochrome P450"/>
    <property type="match status" value="1"/>
</dbReference>
<dbReference type="GO" id="GO:0004497">
    <property type="term" value="F:monooxygenase activity"/>
    <property type="evidence" value="ECO:0007669"/>
    <property type="project" value="UniProtKB-KW"/>
</dbReference>
<comment type="subcellular location">
    <subcellularLocation>
        <location evidence="2">Membrane</location>
    </subcellularLocation>
</comment>
<dbReference type="InterPro" id="IPR002403">
    <property type="entry name" value="Cyt_P450_E_grp-IV"/>
</dbReference>
<keyword evidence="11" id="KW-0503">Monooxygenase</keyword>
<dbReference type="InterPro" id="IPR001128">
    <property type="entry name" value="Cyt_P450"/>
</dbReference>
<keyword evidence="9 13" id="KW-0408">Iron</keyword>
<dbReference type="AlphaFoldDB" id="A0A8H2VWE4"/>
<evidence type="ECO:0000256" key="7">
    <source>
        <dbReference type="ARBA" id="ARBA00022989"/>
    </source>
</evidence>
<keyword evidence="16" id="KW-1185">Reference proteome</keyword>